<dbReference type="OrthoDB" id="7205933at2"/>
<feature type="chain" id="PRO_5044549424" description="Periplasmic mercury ion-binding protein" evidence="5">
    <location>
        <begin position="20"/>
        <end position="94"/>
    </location>
</feature>
<accession>A0A162YQZ5</accession>
<feature type="domain" description="HMA" evidence="6">
    <location>
        <begin position="22"/>
        <end position="88"/>
    </location>
</feature>
<proteinExistence type="predicted"/>
<evidence type="ECO:0000256" key="3">
    <source>
        <dbReference type="ARBA" id="ARBA00022914"/>
    </source>
</evidence>
<dbReference type="InterPro" id="IPR011795">
    <property type="entry name" value="MerP"/>
</dbReference>
<dbReference type="InterPro" id="IPR001802">
    <property type="entry name" value="MerP/CopZ"/>
</dbReference>
<evidence type="ECO:0000256" key="4">
    <source>
        <dbReference type="RuleBase" id="RU361212"/>
    </source>
</evidence>
<dbReference type="CDD" id="cd00371">
    <property type="entry name" value="HMA"/>
    <property type="match status" value="1"/>
</dbReference>
<dbReference type="InterPro" id="IPR036163">
    <property type="entry name" value="HMA_dom_sf"/>
</dbReference>
<evidence type="ECO:0000256" key="2">
    <source>
        <dbReference type="ARBA" id="ARBA00022466"/>
    </source>
</evidence>
<dbReference type="GO" id="GO:0015097">
    <property type="term" value="F:mercury ion transmembrane transporter activity"/>
    <property type="evidence" value="ECO:0007669"/>
    <property type="project" value="UniProtKB-UniRule"/>
</dbReference>
<dbReference type="PRINTS" id="PR00946">
    <property type="entry name" value="HGSCAVENGER"/>
</dbReference>
<evidence type="ECO:0000313" key="10">
    <source>
        <dbReference type="Proteomes" id="UP000185680"/>
    </source>
</evidence>
<dbReference type="EMBL" id="CP017476">
    <property type="protein sequence ID" value="AOW15097.1"/>
    <property type="molecule type" value="Genomic_DNA"/>
</dbReference>
<dbReference type="STRING" id="1763535.LPB072_22100"/>
<reference evidence="8 9" key="1">
    <citation type="submission" date="2016-02" db="EMBL/GenBank/DDBJ databases">
        <title>Draft genome sequence of Hydrogenophaga sp. LPB0072.</title>
        <authorList>
            <person name="Shin S.-K."/>
            <person name="Yi H."/>
        </authorList>
    </citation>
    <scope>NUCLEOTIDE SEQUENCE [LARGE SCALE GENOMIC DNA]</scope>
    <source>
        <strain evidence="8 9">LPB0072</strain>
    </source>
</reference>
<dbReference type="AlphaFoldDB" id="A0A162YQZ5"/>
<dbReference type="EMBL" id="LVWD01000042">
    <property type="protein sequence ID" value="OAD39550.1"/>
    <property type="molecule type" value="Genomic_DNA"/>
</dbReference>
<protein>
    <recommendedName>
        <fullName evidence="4">Periplasmic mercury ion-binding protein</fullName>
    </recommendedName>
</protein>
<dbReference type="SUPFAM" id="SSF55008">
    <property type="entry name" value="HMA, heavy metal-associated domain"/>
    <property type="match status" value="1"/>
</dbReference>
<dbReference type="KEGG" id="hyl:LPB072_22100"/>
<dbReference type="NCBIfam" id="TIGR02052">
    <property type="entry name" value="MerP"/>
    <property type="match status" value="1"/>
</dbReference>
<evidence type="ECO:0000256" key="1">
    <source>
        <dbReference type="ARBA" id="ARBA00004196"/>
    </source>
</evidence>
<evidence type="ECO:0000313" key="8">
    <source>
        <dbReference type="EMBL" id="OAD39550.1"/>
    </source>
</evidence>
<evidence type="ECO:0000256" key="5">
    <source>
        <dbReference type="SAM" id="SignalP"/>
    </source>
</evidence>
<gene>
    <name evidence="4" type="primary">merP</name>
    <name evidence="7" type="ORF">LPB072_22100</name>
    <name evidence="8" type="ORF">LPB72_21485</name>
</gene>
<dbReference type="InterPro" id="IPR006121">
    <property type="entry name" value="HMA_dom"/>
</dbReference>
<dbReference type="Gene3D" id="3.30.70.100">
    <property type="match status" value="1"/>
</dbReference>
<name>A0A162YQZ5_9BURK</name>
<evidence type="ECO:0000313" key="7">
    <source>
        <dbReference type="EMBL" id="AOW15097.1"/>
    </source>
</evidence>
<keyword evidence="5" id="KW-0732">Signal</keyword>
<keyword evidence="4" id="KW-0574">Periplasm</keyword>
<keyword evidence="4" id="KW-0479">Metal-binding</keyword>
<dbReference type="GO" id="GO:0042597">
    <property type="term" value="C:periplasmic space"/>
    <property type="evidence" value="ECO:0007669"/>
    <property type="project" value="UniProtKB-SubCell"/>
</dbReference>
<evidence type="ECO:0000313" key="9">
    <source>
        <dbReference type="Proteomes" id="UP000185657"/>
    </source>
</evidence>
<dbReference type="PROSITE" id="PS50846">
    <property type="entry name" value="HMA_2"/>
    <property type="match status" value="1"/>
</dbReference>
<feature type="signal peptide" evidence="5">
    <location>
        <begin position="1"/>
        <end position="19"/>
    </location>
</feature>
<keyword evidence="2 4" id="KW-0475">Mercuric resistance</keyword>
<sequence length="94" mass="10057">MKRLALIWSALVLAGPAWTAPQTLTLSVPGMSCPTCPITVKKALMQVPGVIKVTSAFERRETTVVFDDAKVDLSTLTLATREAGFPSAPRSADR</sequence>
<dbReference type="GO" id="GO:0045340">
    <property type="term" value="F:mercury ion binding"/>
    <property type="evidence" value="ECO:0007669"/>
    <property type="project" value="UniProtKB-UniRule"/>
</dbReference>
<dbReference type="Proteomes" id="UP000185680">
    <property type="component" value="Chromosome"/>
</dbReference>
<dbReference type="GO" id="GO:0030313">
    <property type="term" value="C:cell envelope"/>
    <property type="evidence" value="ECO:0007669"/>
    <property type="project" value="UniProtKB-SubCell"/>
</dbReference>
<comment type="subcellular location">
    <subcellularLocation>
        <location evidence="1">Cell envelope</location>
    </subcellularLocation>
    <subcellularLocation>
        <location evidence="4">Periplasm</location>
    </subcellularLocation>
</comment>
<comment type="function">
    <text evidence="4">Involved in mercury resistance. Acts as a mercury scavenger that specifically binds to a mercuric ion in the periplasm and probably passes it to the cytoplasmic mercuric reductase MerA via the mercuric transport protein MerT.</text>
</comment>
<dbReference type="Proteomes" id="UP000185657">
    <property type="component" value="Unassembled WGS sequence"/>
</dbReference>
<dbReference type="RefSeq" id="WP_066096173.1">
    <property type="nucleotide sequence ID" value="NZ_CP017476.1"/>
</dbReference>
<keyword evidence="3 4" id="KW-0476">Mercury</keyword>
<reference evidence="7 10" key="2">
    <citation type="submission" date="2016-10" db="EMBL/GenBank/DDBJ databases">
        <title>Hydorgenophaga sp. LPB0072 isolated from gastropod.</title>
        <authorList>
            <person name="Kim E."/>
            <person name="Yi H."/>
        </authorList>
    </citation>
    <scope>NUCLEOTIDE SEQUENCE [LARGE SCALE GENOMIC DNA]</scope>
    <source>
        <strain evidence="7 10">LPB0072</strain>
    </source>
</reference>
<dbReference type="Pfam" id="PF00403">
    <property type="entry name" value="HMA"/>
    <property type="match status" value="1"/>
</dbReference>
<evidence type="ECO:0000259" key="6">
    <source>
        <dbReference type="PROSITE" id="PS50846"/>
    </source>
</evidence>
<organism evidence="7 10">
    <name type="scientific">Hydrogenophaga crassostreae</name>
    <dbReference type="NCBI Taxonomy" id="1763535"/>
    <lineage>
        <taxon>Bacteria</taxon>
        <taxon>Pseudomonadati</taxon>
        <taxon>Pseudomonadota</taxon>
        <taxon>Betaproteobacteria</taxon>
        <taxon>Burkholderiales</taxon>
        <taxon>Comamonadaceae</taxon>
        <taxon>Hydrogenophaga</taxon>
    </lineage>
</organism>
<keyword evidence="9" id="KW-1185">Reference proteome</keyword>